<dbReference type="HOGENOM" id="CLU_082760_6_0_6"/>
<feature type="domain" description="Carboxymuconolactone decarboxylase-like" evidence="1">
    <location>
        <begin position="13"/>
        <end position="94"/>
    </location>
</feature>
<evidence type="ECO:0000313" key="3">
    <source>
        <dbReference type="Proteomes" id="UP000001410"/>
    </source>
</evidence>
<dbReference type="Pfam" id="PF02627">
    <property type="entry name" value="CMD"/>
    <property type="match status" value="1"/>
</dbReference>
<dbReference type="STRING" id="199310.c3225"/>
<dbReference type="eggNOG" id="COG2128">
    <property type="taxonomic scope" value="Bacteria"/>
</dbReference>
<dbReference type="SUPFAM" id="SSF69118">
    <property type="entry name" value="AhpD-like"/>
    <property type="match status" value="1"/>
</dbReference>
<reference evidence="2 3" key="1">
    <citation type="journal article" date="2002" name="Proc. Natl. Acad. Sci. U.S.A.">
        <title>Extensive mosaic structure revealed by the complete genome sequence of uropathogenic Escherichia coli.</title>
        <authorList>
            <person name="Welch R.A."/>
            <person name="Burland V."/>
            <person name="Plunkett G.III."/>
            <person name="Redford P."/>
            <person name="Roesch P."/>
            <person name="Rasko D."/>
            <person name="Buckles E.L."/>
            <person name="Liou S.R."/>
            <person name="Boutin A."/>
            <person name="Hackett J."/>
            <person name="Stroud D."/>
            <person name="Mayhew G.F."/>
            <person name="Rose D.J."/>
            <person name="Zhou S."/>
            <person name="Schwartz D.C."/>
            <person name="Perna N.T."/>
            <person name="Mobley H.L."/>
            <person name="Donnenberg M.S."/>
            <person name="Blattner F.R."/>
        </authorList>
    </citation>
    <scope>NUCLEOTIDE SEQUENCE [LARGE SCALE GENOMIC DNA]</scope>
    <source>
        <strain evidence="3">CFT073 / ATCC 700928 / UPEC</strain>
    </source>
</reference>
<gene>
    <name evidence="2" type="ordered locus">c3225</name>
</gene>
<dbReference type="InterPro" id="IPR004675">
    <property type="entry name" value="AhpD_core"/>
</dbReference>
<dbReference type="InterPro" id="IPR003779">
    <property type="entry name" value="CMD-like"/>
</dbReference>
<sequence>MTTLRQPYYELSPAVYNALVQAKTALENSTLDTTLMELVYLRVSQINGCAFCLEMHSKALRKSGVPQHKLDALAGWRVSHHFDERERAALAWAESVTEIARTHAEDEVYQPLLEHFSAAEISDLTFAIGLMNCFNRLAVSCGCNFLMPGICRQKTQNPLPR</sequence>
<dbReference type="KEGG" id="ecc:c3225"/>
<proteinExistence type="predicted"/>
<dbReference type="PANTHER" id="PTHR34846:SF10">
    <property type="entry name" value="CYTOPLASMIC PROTEIN"/>
    <property type="match status" value="1"/>
</dbReference>
<name>A0A0H2VA19_ECOL6</name>
<dbReference type="SMR" id="A0A0H2VA19"/>
<evidence type="ECO:0000259" key="1">
    <source>
        <dbReference type="Pfam" id="PF02627"/>
    </source>
</evidence>
<dbReference type="Proteomes" id="UP000001410">
    <property type="component" value="Chromosome"/>
</dbReference>
<dbReference type="RefSeq" id="WP_000209796.1">
    <property type="nucleotide sequence ID" value="NC_004431.1"/>
</dbReference>
<dbReference type="GO" id="GO:0051920">
    <property type="term" value="F:peroxiredoxin activity"/>
    <property type="evidence" value="ECO:0007669"/>
    <property type="project" value="InterPro"/>
</dbReference>
<evidence type="ECO:0000313" key="2">
    <source>
        <dbReference type="EMBL" id="AAN81677.1"/>
    </source>
</evidence>
<protein>
    <recommendedName>
        <fullName evidence="1">Carboxymuconolactone decarboxylase-like domain-containing protein</fullName>
    </recommendedName>
</protein>
<keyword evidence="3" id="KW-1185">Reference proteome</keyword>
<dbReference type="NCBIfam" id="TIGR00778">
    <property type="entry name" value="ahpD_dom"/>
    <property type="match status" value="1"/>
</dbReference>
<dbReference type="InterPro" id="IPR029032">
    <property type="entry name" value="AhpD-like"/>
</dbReference>
<dbReference type="PANTHER" id="PTHR34846">
    <property type="entry name" value="4-CARBOXYMUCONOLACTONE DECARBOXYLASE FAMILY PROTEIN (AFU_ORTHOLOGUE AFUA_6G11590)"/>
    <property type="match status" value="1"/>
</dbReference>
<dbReference type="EMBL" id="AE014075">
    <property type="protein sequence ID" value="AAN81677.1"/>
    <property type="molecule type" value="Genomic_DNA"/>
</dbReference>
<accession>A0A0H2VA19</accession>
<organism evidence="2 3">
    <name type="scientific">Escherichia coli O6:H1 (strain CFT073 / ATCC 700928 / UPEC)</name>
    <dbReference type="NCBI Taxonomy" id="199310"/>
    <lineage>
        <taxon>Bacteria</taxon>
        <taxon>Pseudomonadati</taxon>
        <taxon>Pseudomonadota</taxon>
        <taxon>Gammaproteobacteria</taxon>
        <taxon>Enterobacterales</taxon>
        <taxon>Enterobacteriaceae</taxon>
        <taxon>Escherichia</taxon>
    </lineage>
</organism>
<dbReference type="Gene3D" id="1.20.1290.10">
    <property type="entry name" value="AhpD-like"/>
    <property type="match status" value="1"/>
</dbReference>
<dbReference type="AlphaFoldDB" id="A0A0H2VA19"/>